<dbReference type="InterPro" id="IPR013785">
    <property type="entry name" value="Aldolase_TIM"/>
</dbReference>
<protein>
    <submittedName>
        <fullName evidence="6">4-hydroxy-tetrahydrodipicolinate synthase</fullName>
    </submittedName>
</protein>
<keyword evidence="2 3" id="KW-0456">Lyase</keyword>
<keyword evidence="7" id="KW-1185">Reference proteome</keyword>
<evidence type="ECO:0000256" key="4">
    <source>
        <dbReference type="PIRSR" id="PIRSR001365-1"/>
    </source>
</evidence>
<evidence type="ECO:0000256" key="3">
    <source>
        <dbReference type="PIRNR" id="PIRNR001365"/>
    </source>
</evidence>
<dbReference type="PRINTS" id="PR00146">
    <property type="entry name" value="DHPICSNTHASE"/>
</dbReference>
<evidence type="ECO:0000256" key="1">
    <source>
        <dbReference type="ARBA" id="ARBA00007592"/>
    </source>
</evidence>
<dbReference type="InterPro" id="IPR002220">
    <property type="entry name" value="DapA-like"/>
</dbReference>
<dbReference type="EMBL" id="BOMM01000039">
    <property type="protein sequence ID" value="GIE12484.1"/>
    <property type="molecule type" value="Genomic_DNA"/>
</dbReference>
<feature type="binding site" evidence="5">
    <location>
        <position position="201"/>
    </location>
    <ligand>
        <name>pyruvate</name>
        <dbReference type="ChEBI" id="CHEBI:15361"/>
    </ligand>
</feature>
<dbReference type="GO" id="GO:0008840">
    <property type="term" value="F:4-hydroxy-tetrahydrodipicolinate synthase activity"/>
    <property type="evidence" value="ECO:0007669"/>
    <property type="project" value="TreeGrafter"/>
</dbReference>
<dbReference type="RefSeq" id="WP_203818956.1">
    <property type="nucleotide sequence ID" value="NZ_BAAABP010000004.1"/>
</dbReference>
<feature type="active site" description="Schiff-base intermediate with substrate" evidence="4">
    <location>
        <position position="158"/>
    </location>
</feature>
<dbReference type="PIRSF" id="PIRSF001365">
    <property type="entry name" value="DHDPS"/>
    <property type="match status" value="1"/>
</dbReference>
<dbReference type="Proteomes" id="UP000598174">
    <property type="component" value="Unassembled WGS sequence"/>
</dbReference>
<dbReference type="PANTHER" id="PTHR12128:SF66">
    <property type="entry name" value="4-HYDROXY-2-OXOGLUTARATE ALDOLASE, MITOCHONDRIAL"/>
    <property type="match status" value="1"/>
</dbReference>
<name>A0A919MF86_9ACTN</name>
<dbReference type="AlphaFoldDB" id="A0A919MF86"/>
<proteinExistence type="inferred from homology"/>
<dbReference type="Gene3D" id="3.20.20.70">
    <property type="entry name" value="Aldolase class I"/>
    <property type="match status" value="1"/>
</dbReference>
<comment type="similarity">
    <text evidence="1 3">Belongs to the DapA family.</text>
</comment>
<accession>A0A919MF86</accession>
<evidence type="ECO:0000256" key="5">
    <source>
        <dbReference type="PIRSR" id="PIRSR001365-2"/>
    </source>
</evidence>
<dbReference type="PANTHER" id="PTHR12128">
    <property type="entry name" value="DIHYDRODIPICOLINATE SYNTHASE"/>
    <property type="match status" value="1"/>
</dbReference>
<feature type="binding site" evidence="5">
    <location>
        <position position="46"/>
    </location>
    <ligand>
        <name>pyruvate</name>
        <dbReference type="ChEBI" id="CHEBI:15361"/>
    </ligand>
</feature>
<feature type="active site" description="Proton donor/acceptor" evidence="4">
    <location>
        <position position="130"/>
    </location>
</feature>
<evidence type="ECO:0000313" key="6">
    <source>
        <dbReference type="EMBL" id="GIE12484.1"/>
    </source>
</evidence>
<dbReference type="Pfam" id="PF00701">
    <property type="entry name" value="DHDPS"/>
    <property type="match status" value="1"/>
</dbReference>
<evidence type="ECO:0000313" key="7">
    <source>
        <dbReference type="Proteomes" id="UP000598174"/>
    </source>
</evidence>
<gene>
    <name evidence="6" type="primary">dapA</name>
    <name evidence="6" type="ORF">Afe05nite_43240</name>
</gene>
<comment type="caution">
    <text evidence="6">The sequence shown here is derived from an EMBL/GenBank/DDBJ whole genome shotgun (WGS) entry which is preliminary data.</text>
</comment>
<dbReference type="SUPFAM" id="SSF51569">
    <property type="entry name" value="Aldolase"/>
    <property type="match status" value="1"/>
</dbReference>
<evidence type="ECO:0000256" key="2">
    <source>
        <dbReference type="ARBA" id="ARBA00023239"/>
    </source>
</evidence>
<dbReference type="SMART" id="SM01130">
    <property type="entry name" value="DHDPS"/>
    <property type="match status" value="1"/>
</dbReference>
<sequence>MLLTGLHLPMITPFDESGAVAFAALESLAHRVLGDGATGLVALGTTGEPGSLTPDERRGVVDLLAAVCHEHGAPLTVGANTADELRALAGRPAVVAALTLVPPFLRPGEDGVTAHLSALAAVSPVPLIVYHVPYRTAQPLSVRTLTRLAAVDGIAGVKLATGAIDADVVALLAAPPPGFAVLGGDDQLISPLLALGAHGAILASAHLATADFVALLTAWQQGDVTRARRSGHRLSQLSAALFAEPNPAVVKAVLHAENHIPTPAVRLPLLPAATESTAEVLRLLG</sequence>
<reference evidence="6" key="1">
    <citation type="submission" date="2021-01" db="EMBL/GenBank/DDBJ databases">
        <title>Whole genome shotgun sequence of Actinoplanes ferrugineus NBRC 15555.</title>
        <authorList>
            <person name="Komaki H."/>
            <person name="Tamura T."/>
        </authorList>
    </citation>
    <scope>NUCLEOTIDE SEQUENCE</scope>
    <source>
        <strain evidence="6">NBRC 15555</strain>
    </source>
</reference>
<organism evidence="6 7">
    <name type="scientific">Paractinoplanes ferrugineus</name>
    <dbReference type="NCBI Taxonomy" id="113564"/>
    <lineage>
        <taxon>Bacteria</taxon>
        <taxon>Bacillati</taxon>
        <taxon>Actinomycetota</taxon>
        <taxon>Actinomycetes</taxon>
        <taxon>Micromonosporales</taxon>
        <taxon>Micromonosporaceae</taxon>
        <taxon>Paractinoplanes</taxon>
    </lineage>
</organism>